<evidence type="ECO:0000313" key="1">
    <source>
        <dbReference type="EMBL" id="QJA56093.1"/>
    </source>
</evidence>
<name>A0A6M3IFE6_9ZZZZ</name>
<gene>
    <name evidence="1" type="ORF">MM415B01929_0016</name>
</gene>
<reference evidence="1" key="1">
    <citation type="submission" date="2020-03" db="EMBL/GenBank/DDBJ databases">
        <title>The deep terrestrial virosphere.</title>
        <authorList>
            <person name="Holmfeldt K."/>
            <person name="Nilsson E."/>
            <person name="Simone D."/>
            <person name="Lopez-Fernandez M."/>
            <person name="Wu X."/>
            <person name="de Brujin I."/>
            <person name="Lundin D."/>
            <person name="Andersson A."/>
            <person name="Bertilsson S."/>
            <person name="Dopson M."/>
        </authorList>
    </citation>
    <scope>NUCLEOTIDE SEQUENCE</scope>
    <source>
        <strain evidence="1">MM415B01929</strain>
    </source>
</reference>
<protein>
    <submittedName>
        <fullName evidence="1">Uncharacterized protein</fullName>
    </submittedName>
</protein>
<organism evidence="1">
    <name type="scientific">viral metagenome</name>
    <dbReference type="NCBI Taxonomy" id="1070528"/>
    <lineage>
        <taxon>unclassified sequences</taxon>
        <taxon>metagenomes</taxon>
        <taxon>organismal metagenomes</taxon>
    </lineage>
</organism>
<sequence length="77" mass="8607">MGGDCHQKNKERGAWFEIKCLKENIISKEAKGETDTFGRVLLKSWSHYPGYESAKEALAECDRAVAGRRGKSKISGF</sequence>
<proteinExistence type="predicted"/>
<accession>A0A6M3IFE6</accession>
<dbReference type="EMBL" id="MT141199">
    <property type="protein sequence ID" value="QJA56093.1"/>
    <property type="molecule type" value="Genomic_DNA"/>
</dbReference>
<dbReference type="AlphaFoldDB" id="A0A6M3IFE6"/>